<organism evidence="2 3">
    <name type="scientific">Strongylus vulgaris</name>
    <name type="common">Blood worm</name>
    <dbReference type="NCBI Taxonomy" id="40348"/>
    <lineage>
        <taxon>Eukaryota</taxon>
        <taxon>Metazoa</taxon>
        <taxon>Ecdysozoa</taxon>
        <taxon>Nematoda</taxon>
        <taxon>Chromadorea</taxon>
        <taxon>Rhabditida</taxon>
        <taxon>Rhabditina</taxon>
        <taxon>Rhabditomorpha</taxon>
        <taxon>Strongyloidea</taxon>
        <taxon>Strongylidae</taxon>
        <taxon>Strongylus</taxon>
    </lineage>
</organism>
<dbReference type="OrthoDB" id="5825485at2759"/>
<gene>
    <name evidence="2" type="ORF">SVUK_LOCUS11534</name>
</gene>
<keyword evidence="3" id="KW-1185">Reference proteome</keyword>
<name>A0A3P7J0S1_STRVU</name>
<reference evidence="2 3" key="1">
    <citation type="submission" date="2018-11" db="EMBL/GenBank/DDBJ databases">
        <authorList>
            <consortium name="Pathogen Informatics"/>
        </authorList>
    </citation>
    <scope>NUCLEOTIDE SEQUENCE [LARGE SCALE GENOMIC DNA]</scope>
</reference>
<keyword evidence="1" id="KW-0040">ANK repeat</keyword>
<accession>A0A3P7J0S1</accession>
<dbReference type="PROSITE" id="PS50088">
    <property type="entry name" value="ANK_REPEAT"/>
    <property type="match status" value="1"/>
</dbReference>
<dbReference type="EMBL" id="UYYB01097193">
    <property type="protein sequence ID" value="VDM76536.1"/>
    <property type="molecule type" value="Genomic_DNA"/>
</dbReference>
<dbReference type="InterPro" id="IPR002110">
    <property type="entry name" value="Ankyrin_rpt"/>
</dbReference>
<protein>
    <submittedName>
        <fullName evidence="2">Uncharacterized protein</fullName>
    </submittedName>
</protein>
<evidence type="ECO:0000313" key="3">
    <source>
        <dbReference type="Proteomes" id="UP000270094"/>
    </source>
</evidence>
<proteinExistence type="predicted"/>
<evidence type="ECO:0000313" key="2">
    <source>
        <dbReference type="EMBL" id="VDM76536.1"/>
    </source>
</evidence>
<feature type="repeat" description="ANK" evidence="1">
    <location>
        <begin position="18"/>
        <end position="46"/>
    </location>
</feature>
<dbReference type="AlphaFoldDB" id="A0A3P7J0S1"/>
<evidence type="ECO:0000256" key="1">
    <source>
        <dbReference type="PROSITE-ProRule" id="PRU00023"/>
    </source>
</evidence>
<dbReference type="Proteomes" id="UP000270094">
    <property type="component" value="Unassembled WGS sequence"/>
</dbReference>
<dbReference type="PROSITE" id="PS50297">
    <property type="entry name" value="ANK_REP_REGION"/>
    <property type="match status" value="1"/>
</dbReference>
<sequence>MTPELCSTCLQLRVASIVDQTPLGVAVRAQSSELIALLVAYGADVNLGICPLDLAPELKKLQHTCIEELFKTACAGWENDNSSKPTLAPLFKNWNQLQTSLTKFSPQMESLPQNVNRESFDAHLGGLLHKMISTAIEEYESSTPSYKKQKKIRLIWLFSQITTFCYTFINKSGTSRLFSALNALNKIIDAGLVHDLFPYNDLTFHSSRLLNRSHLFEADDHISLLYLKGLMVPHKSQFI</sequence>
<dbReference type="SUPFAM" id="SSF48403">
    <property type="entry name" value="Ankyrin repeat"/>
    <property type="match status" value="1"/>
</dbReference>
<dbReference type="InterPro" id="IPR036770">
    <property type="entry name" value="Ankyrin_rpt-contain_sf"/>
</dbReference>